<name>A0A6I4ZW27_9BACI</name>
<dbReference type="Proteomes" id="UP000468638">
    <property type="component" value="Unassembled WGS sequence"/>
</dbReference>
<proteinExistence type="predicted"/>
<protein>
    <submittedName>
        <fullName evidence="4">GTP pyrophosphokinase family protein</fullName>
    </submittedName>
</protein>
<dbReference type="UniPathway" id="UPA00908">
    <property type="reaction ID" value="UER00884"/>
</dbReference>
<keyword evidence="2" id="KW-0175">Coiled coil</keyword>
<feature type="domain" description="RelA/SpoT" evidence="3">
    <location>
        <begin position="36"/>
        <end position="159"/>
    </location>
</feature>
<sequence length="230" mass="26931">MMSYKFAVDQITTKVDILKQEFQYIHDYNPIEQINSRVKSPESIFKKAKRKGIELSLDSIKEQITDIAGVRVSCSFISDIYRLRDMIEGQKDINVIETKDYIEYPKPNGYQSLHLILTVPVFMSDREEKVYVEVQIRTIAMDFWASLEHKIYYKYDYEIPNRLLDDLKEAAESAAELDRKMEALHKEIGDLKRDDDDDEEDLKNMLISKDNFKIPTDLLLSMVNPDESAK</sequence>
<dbReference type="Gene3D" id="1.10.287.860">
    <property type="entry name" value="Nucleotidyltransferase"/>
    <property type="match status" value="1"/>
</dbReference>
<dbReference type="PANTHER" id="PTHR47837">
    <property type="entry name" value="GTP PYROPHOSPHOKINASE YJBM"/>
    <property type="match status" value="1"/>
</dbReference>
<dbReference type="InterPro" id="IPR043519">
    <property type="entry name" value="NT_sf"/>
</dbReference>
<dbReference type="CDD" id="cd05399">
    <property type="entry name" value="NT_Rel-Spo_like"/>
    <property type="match status" value="1"/>
</dbReference>
<comment type="caution">
    <text evidence="4">The sequence shown here is derived from an EMBL/GenBank/DDBJ whole genome shotgun (WGS) entry which is preliminary data.</text>
</comment>
<keyword evidence="4" id="KW-0418">Kinase</keyword>
<evidence type="ECO:0000313" key="4">
    <source>
        <dbReference type="EMBL" id="MYL32062.1"/>
    </source>
</evidence>
<dbReference type="OrthoDB" id="9789634at2"/>
<dbReference type="EMBL" id="WMEQ01000001">
    <property type="protein sequence ID" value="MYL32062.1"/>
    <property type="molecule type" value="Genomic_DNA"/>
</dbReference>
<keyword evidence="4" id="KW-0808">Transferase</keyword>
<dbReference type="SMART" id="SM00954">
    <property type="entry name" value="RelA_SpoT"/>
    <property type="match status" value="1"/>
</dbReference>
<dbReference type="InterPro" id="IPR052366">
    <property type="entry name" value="GTP_Pyrophosphokinase"/>
</dbReference>
<dbReference type="Gene3D" id="3.30.460.10">
    <property type="entry name" value="Beta Polymerase, domain 2"/>
    <property type="match status" value="1"/>
</dbReference>
<feature type="coiled-coil region" evidence="2">
    <location>
        <begin position="167"/>
        <end position="194"/>
    </location>
</feature>
<organism evidence="4 5">
    <name type="scientific">Pontibacillus yanchengensis</name>
    <dbReference type="NCBI Taxonomy" id="462910"/>
    <lineage>
        <taxon>Bacteria</taxon>
        <taxon>Bacillati</taxon>
        <taxon>Bacillota</taxon>
        <taxon>Bacilli</taxon>
        <taxon>Bacillales</taxon>
        <taxon>Bacillaceae</taxon>
        <taxon>Pontibacillus</taxon>
    </lineage>
</organism>
<evidence type="ECO:0000259" key="3">
    <source>
        <dbReference type="SMART" id="SM00954"/>
    </source>
</evidence>
<reference evidence="4 5" key="1">
    <citation type="submission" date="2019-11" db="EMBL/GenBank/DDBJ databases">
        <title>Genome sequences of 17 halophilic strains isolated from different environments.</title>
        <authorList>
            <person name="Furrow R.E."/>
        </authorList>
    </citation>
    <scope>NUCLEOTIDE SEQUENCE [LARGE SCALE GENOMIC DNA]</scope>
    <source>
        <strain evidence="4 5">22514_16_FS</strain>
    </source>
</reference>
<dbReference type="GO" id="GO:0015970">
    <property type="term" value="P:guanosine tetraphosphate biosynthetic process"/>
    <property type="evidence" value="ECO:0007669"/>
    <property type="project" value="UniProtKB-UniPathway"/>
</dbReference>
<dbReference type="GO" id="GO:0016301">
    <property type="term" value="F:kinase activity"/>
    <property type="evidence" value="ECO:0007669"/>
    <property type="project" value="UniProtKB-KW"/>
</dbReference>
<evidence type="ECO:0000256" key="1">
    <source>
        <dbReference type="ARBA" id="ARBA00004976"/>
    </source>
</evidence>
<dbReference type="Pfam" id="PF04607">
    <property type="entry name" value="RelA_SpoT"/>
    <property type="match status" value="1"/>
</dbReference>
<gene>
    <name evidence="4" type="ORF">GLW05_00385</name>
</gene>
<accession>A0A6I4ZW27</accession>
<dbReference type="PANTHER" id="PTHR47837:SF2">
    <property type="entry name" value="GTP PYROPHOSPHOKINASE YWAC"/>
    <property type="match status" value="1"/>
</dbReference>
<evidence type="ECO:0000256" key="2">
    <source>
        <dbReference type="SAM" id="Coils"/>
    </source>
</evidence>
<evidence type="ECO:0000313" key="5">
    <source>
        <dbReference type="Proteomes" id="UP000468638"/>
    </source>
</evidence>
<dbReference type="InterPro" id="IPR007685">
    <property type="entry name" value="RelA_SpoT"/>
</dbReference>
<comment type="pathway">
    <text evidence="1">Purine metabolism; ppGpp biosynthesis; ppGpp from GTP: step 1/2.</text>
</comment>
<dbReference type="AlphaFoldDB" id="A0A6I4ZW27"/>
<dbReference type="SUPFAM" id="SSF81301">
    <property type="entry name" value="Nucleotidyltransferase"/>
    <property type="match status" value="1"/>
</dbReference>